<organism evidence="2 3">
    <name type="scientific">Umboniibacter marinipuniceus</name>
    <dbReference type="NCBI Taxonomy" id="569599"/>
    <lineage>
        <taxon>Bacteria</taxon>
        <taxon>Pseudomonadati</taxon>
        <taxon>Pseudomonadota</taxon>
        <taxon>Gammaproteobacteria</taxon>
        <taxon>Cellvibrionales</taxon>
        <taxon>Cellvibrionaceae</taxon>
        <taxon>Umboniibacter</taxon>
    </lineage>
</organism>
<dbReference type="InterPro" id="IPR004360">
    <property type="entry name" value="Glyas_Fos-R_dOase_dom"/>
</dbReference>
<dbReference type="SUPFAM" id="SSF54593">
    <property type="entry name" value="Glyoxalase/Bleomycin resistance protein/Dihydroxybiphenyl dioxygenase"/>
    <property type="match status" value="1"/>
</dbReference>
<proteinExistence type="predicted"/>
<keyword evidence="3" id="KW-1185">Reference proteome</keyword>
<dbReference type="Proteomes" id="UP000267187">
    <property type="component" value="Unassembled WGS sequence"/>
</dbReference>
<protein>
    <submittedName>
        <fullName evidence="2">Catechol 2,3-dioxygenase-like lactoylglutathione lyase family enzyme</fullName>
    </submittedName>
</protein>
<dbReference type="RefSeq" id="WP_121877463.1">
    <property type="nucleotide sequence ID" value="NZ_REFJ01000005.1"/>
</dbReference>
<dbReference type="GO" id="GO:0016829">
    <property type="term" value="F:lyase activity"/>
    <property type="evidence" value="ECO:0007669"/>
    <property type="project" value="UniProtKB-KW"/>
</dbReference>
<feature type="domain" description="VOC" evidence="1">
    <location>
        <begin position="2"/>
        <end position="111"/>
    </location>
</feature>
<dbReference type="AlphaFoldDB" id="A0A3M0A8T6"/>
<evidence type="ECO:0000313" key="2">
    <source>
        <dbReference type="EMBL" id="RMA78825.1"/>
    </source>
</evidence>
<keyword evidence="2" id="KW-0560">Oxidoreductase</keyword>
<evidence type="ECO:0000259" key="1">
    <source>
        <dbReference type="PROSITE" id="PS51819"/>
    </source>
</evidence>
<keyword evidence="2" id="KW-0456">Lyase</keyword>
<dbReference type="Gene3D" id="3.10.180.10">
    <property type="entry name" value="2,3-Dihydroxybiphenyl 1,2-Dioxygenase, domain 1"/>
    <property type="match status" value="1"/>
</dbReference>
<dbReference type="InterPro" id="IPR037523">
    <property type="entry name" value="VOC_core"/>
</dbReference>
<reference evidence="2 3" key="1">
    <citation type="submission" date="2018-10" db="EMBL/GenBank/DDBJ databases">
        <title>Genomic Encyclopedia of Type Strains, Phase IV (KMG-IV): sequencing the most valuable type-strain genomes for metagenomic binning, comparative biology and taxonomic classification.</title>
        <authorList>
            <person name="Goeker M."/>
        </authorList>
    </citation>
    <scope>NUCLEOTIDE SEQUENCE [LARGE SCALE GENOMIC DNA]</scope>
    <source>
        <strain evidence="2 3">DSM 25080</strain>
    </source>
</reference>
<dbReference type="EMBL" id="REFJ01000005">
    <property type="protein sequence ID" value="RMA78825.1"/>
    <property type="molecule type" value="Genomic_DNA"/>
</dbReference>
<dbReference type="InterPro" id="IPR029068">
    <property type="entry name" value="Glyas_Bleomycin-R_OHBP_Dase"/>
</dbReference>
<evidence type="ECO:0000313" key="3">
    <source>
        <dbReference type="Proteomes" id="UP000267187"/>
    </source>
</evidence>
<dbReference type="Pfam" id="PF00903">
    <property type="entry name" value="Glyoxalase"/>
    <property type="match status" value="1"/>
</dbReference>
<accession>A0A3M0A8T6</accession>
<comment type="caution">
    <text evidence="2">The sequence shown here is derived from an EMBL/GenBank/DDBJ whole genome shotgun (WGS) entry which is preliminary data.</text>
</comment>
<dbReference type="GO" id="GO:0051213">
    <property type="term" value="F:dioxygenase activity"/>
    <property type="evidence" value="ECO:0007669"/>
    <property type="project" value="UniProtKB-KW"/>
</dbReference>
<name>A0A3M0A8T6_9GAMM</name>
<sequence length="125" mass="14103">MYLNQVTLGSQNIASSKDFYQKLGLTLIVDTPHYLRFIAPSGEASLSVSLDPTFTANTNTIYFETSTLTQDVKRLQDAGLVFEQLPKDESYLWTEAILLDPAGNRIKLYYAGENRLNPPWRVNPT</sequence>
<gene>
    <name evidence="2" type="ORF">DFR27_2164</name>
</gene>
<dbReference type="PROSITE" id="PS51819">
    <property type="entry name" value="VOC"/>
    <property type="match status" value="1"/>
</dbReference>
<keyword evidence="2" id="KW-0223">Dioxygenase</keyword>
<dbReference type="OrthoDB" id="9810880at2"/>